<feature type="transmembrane region" description="Helical" evidence="1">
    <location>
        <begin position="460"/>
        <end position="481"/>
    </location>
</feature>
<dbReference type="Proteomes" id="UP001499854">
    <property type="component" value="Unassembled WGS sequence"/>
</dbReference>
<dbReference type="PANTHER" id="PTHR37305">
    <property type="entry name" value="INTEGRAL MEMBRANE PROTEIN-RELATED"/>
    <property type="match status" value="1"/>
</dbReference>
<feature type="transmembrane region" description="Helical" evidence="1">
    <location>
        <begin position="321"/>
        <end position="347"/>
    </location>
</feature>
<feature type="transmembrane region" description="Helical" evidence="1">
    <location>
        <begin position="396"/>
        <end position="415"/>
    </location>
</feature>
<dbReference type="EMBL" id="BAAAQM010000027">
    <property type="protein sequence ID" value="GAA1980298.1"/>
    <property type="molecule type" value="Genomic_DNA"/>
</dbReference>
<proteinExistence type="predicted"/>
<keyword evidence="1" id="KW-0812">Transmembrane</keyword>
<sequence>MSVVRAEWIKLRSVRGRLIALIAAAVAMVVFSVFSAAGERRHCSGPTGCPSLVVGPGGQAVVDSYEFVDRPLAGDGTLTVRVSSLAGAQPWAKAGLLITASTEPGSSYAAVMVAAGHGVRFQYDYTHDVSGPQDPPGAPAARWLRLVRAGDTVTGYASADGSAWTRIGAARLSGAAGVVRAGMFVTSPQNADLTEHPFVTSGAVLPTLATAAFSDLTADGAWPAANWTGRTVGPPDDSYPVLTGGSQRLGDGSLQISGSGDIAPAVGGVEGTGVTIDHTLAGGFVALILVIAVGTLSATSEYRRGLIRTTLAATPRRGRVLAAKAVVIGGSTFLLMVSAAALSLVLGKRVLLANHDLLYPATVAAQARVVVGTAGLIAVAAVVALALGVVFRRSGAAITVAVVAIVLPYILFQALPTGASEWLLRVTPTAALAIQQTLPVYRQVAIGYTPVNGYYPLAPWAGFAVLCTYGVATLALAAWLLGRRDA</sequence>
<keyword evidence="1" id="KW-0472">Membrane</keyword>
<keyword evidence="3" id="KW-1185">Reference proteome</keyword>
<name>A0ABN2S4I0_9ACTN</name>
<dbReference type="Gene3D" id="2.60.120.200">
    <property type="match status" value="1"/>
</dbReference>
<comment type="caution">
    <text evidence="2">The sequence shown here is derived from an EMBL/GenBank/DDBJ whole genome shotgun (WGS) entry which is preliminary data.</text>
</comment>
<dbReference type="RefSeq" id="WP_344659230.1">
    <property type="nucleotide sequence ID" value="NZ_BAAAQM010000027.1"/>
</dbReference>
<evidence type="ECO:0008006" key="4">
    <source>
        <dbReference type="Google" id="ProtNLM"/>
    </source>
</evidence>
<evidence type="ECO:0000313" key="2">
    <source>
        <dbReference type="EMBL" id="GAA1980298.1"/>
    </source>
</evidence>
<feature type="transmembrane region" description="Helical" evidence="1">
    <location>
        <begin position="367"/>
        <end position="389"/>
    </location>
</feature>
<evidence type="ECO:0000256" key="1">
    <source>
        <dbReference type="SAM" id="Phobius"/>
    </source>
</evidence>
<keyword evidence="1" id="KW-1133">Transmembrane helix</keyword>
<organism evidence="2 3">
    <name type="scientific">Catenulispora subtropica</name>
    <dbReference type="NCBI Taxonomy" id="450798"/>
    <lineage>
        <taxon>Bacteria</taxon>
        <taxon>Bacillati</taxon>
        <taxon>Actinomycetota</taxon>
        <taxon>Actinomycetes</taxon>
        <taxon>Catenulisporales</taxon>
        <taxon>Catenulisporaceae</taxon>
        <taxon>Catenulispora</taxon>
    </lineage>
</organism>
<feature type="transmembrane region" description="Helical" evidence="1">
    <location>
        <begin position="280"/>
        <end position="300"/>
    </location>
</feature>
<dbReference type="PANTHER" id="PTHR37305:SF1">
    <property type="entry name" value="MEMBRANE PROTEIN"/>
    <property type="match status" value="1"/>
</dbReference>
<gene>
    <name evidence="2" type="ORF">GCM10009838_46780</name>
</gene>
<protein>
    <recommendedName>
        <fullName evidence="4">DUF1349 domain-containing protein</fullName>
    </recommendedName>
</protein>
<accession>A0ABN2S4I0</accession>
<reference evidence="2 3" key="1">
    <citation type="journal article" date="2019" name="Int. J. Syst. Evol. Microbiol.">
        <title>The Global Catalogue of Microorganisms (GCM) 10K type strain sequencing project: providing services to taxonomists for standard genome sequencing and annotation.</title>
        <authorList>
            <consortium name="The Broad Institute Genomics Platform"/>
            <consortium name="The Broad Institute Genome Sequencing Center for Infectious Disease"/>
            <person name="Wu L."/>
            <person name="Ma J."/>
        </authorList>
    </citation>
    <scope>NUCLEOTIDE SEQUENCE [LARGE SCALE GENOMIC DNA]</scope>
    <source>
        <strain evidence="2 3">JCM 16013</strain>
    </source>
</reference>
<evidence type="ECO:0000313" key="3">
    <source>
        <dbReference type="Proteomes" id="UP001499854"/>
    </source>
</evidence>